<protein>
    <recommendedName>
        <fullName evidence="11">Histidinol-phosphate aminotransferase</fullName>
        <ecNumber evidence="11">2.6.1.9</ecNumber>
    </recommendedName>
    <alternativeName>
        <fullName evidence="11">Imidazole acetol-phosphate transaminase</fullName>
    </alternativeName>
</protein>
<dbReference type="InterPro" id="IPR001917">
    <property type="entry name" value="Aminotrans_II_pyridoxalP_BS"/>
</dbReference>
<evidence type="ECO:0000256" key="9">
    <source>
        <dbReference type="ARBA" id="ARBA00023102"/>
    </source>
</evidence>
<feature type="domain" description="Aminotransferase class I/classII large" evidence="13">
    <location>
        <begin position="47"/>
        <end position="343"/>
    </location>
</feature>
<dbReference type="PANTHER" id="PTHR42885:SF2">
    <property type="entry name" value="HISTIDINOL-PHOSPHATE AMINOTRANSFERASE"/>
    <property type="match status" value="1"/>
</dbReference>
<evidence type="ECO:0000256" key="4">
    <source>
        <dbReference type="ARBA" id="ARBA00011738"/>
    </source>
</evidence>
<dbReference type="InterPro" id="IPR004839">
    <property type="entry name" value="Aminotransferase_I/II_large"/>
</dbReference>
<dbReference type="HAMAP" id="MF_01023">
    <property type="entry name" value="HisC_aminotrans_2"/>
    <property type="match status" value="1"/>
</dbReference>
<dbReference type="SUPFAM" id="SSF53383">
    <property type="entry name" value="PLP-dependent transferases"/>
    <property type="match status" value="1"/>
</dbReference>
<dbReference type="PANTHER" id="PTHR42885">
    <property type="entry name" value="HISTIDINOL-PHOSPHATE AMINOTRANSFERASE-RELATED"/>
    <property type="match status" value="1"/>
</dbReference>
<evidence type="ECO:0000256" key="5">
    <source>
        <dbReference type="ARBA" id="ARBA00022576"/>
    </source>
</evidence>
<evidence type="ECO:0000313" key="14">
    <source>
        <dbReference type="EMBL" id="MFM2484001.1"/>
    </source>
</evidence>
<evidence type="ECO:0000256" key="6">
    <source>
        <dbReference type="ARBA" id="ARBA00022605"/>
    </source>
</evidence>
<keyword evidence="9 11" id="KW-0368">Histidine biosynthesis</keyword>
<accession>A0ABW9G2W8</accession>
<organism evidence="14 15">
    <name type="scientific">Celerinatantimonas yamalensis</name>
    <dbReference type="NCBI Taxonomy" id="559956"/>
    <lineage>
        <taxon>Bacteria</taxon>
        <taxon>Pseudomonadati</taxon>
        <taxon>Pseudomonadota</taxon>
        <taxon>Gammaproteobacteria</taxon>
        <taxon>Celerinatantimonadaceae</taxon>
        <taxon>Celerinatantimonas</taxon>
    </lineage>
</organism>
<dbReference type="Pfam" id="PF00155">
    <property type="entry name" value="Aminotran_1_2"/>
    <property type="match status" value="1"/>
</dbReference>
<gene>
    <name evidence="11 14" type="primary">hisC</name>
    <name evidence="14" type="ORF">ABUE30_02795</name>
</gene>
<evidence type="ECO:0000256" key="10">
    <source>
        <dbReference type="ARBA" id="ARBA00047481"/>
    </source>
</evidence>
<dbReference type="GO" id="GO:0004400">
    <property type="term" value="F:histidinol-phosphate transaminase activity"/>
    <property type="evidence" value="ECO:0007669"/>
    <property type="project" value="UniProtKB-EC"/>
</dbReference>
<dbReference type="InterPro" id="IPR015422">
    <property type="entry name" value="PyrdxlP-dep_Trfase_small"/>
</dbReference>
<dbReference type="Gene3D" id="3.40.640.10">
    <property type="entry name" value="Type I PLP-dependent aspartate aminotransferase-like (Major domain)"/>
    <property type="match status" value="1"/>
</dbReference>
<comment type="pathway">
    <text evidence="2 11">Amino-acid biosynthesis; L-histidine biosynthesis; L-histidine from 5-phospho-alpha-D-ribose 1-diphosphate: step 7/9.</text>
</comment>
<dbReference type="NCBIfam" id="TIGR01141">
    <property type="entry name" value="hisC"/>
    <property type="match status" value="1"/>
</dbReference>
<sequence length="356" mass="39334">MATTQLARQCVQQLTPYQSARRIGGHGHIWLNANESPDNIDYPNPEQRLNRYPEFQPPELISAYANYANITPDQVLATRGADEAIDLLIRTYCEPGQDRVVINPPTYGMYAISAQTFGVEVVEQPVDVNFDPDYAALAKIDAKLIFICSPNNPTGNLIDLAKLEVLALAQQDKALIVVDEAYIEFSAQASAISRLSQFDNIVILRTLSKAFALAGARCGFVLGNAAVIQCLSKVIAPYPIPTPVAKLAELVLTRQLASMKQRVEALNQQRLAFKQQLEVLPGVEYLFNATGNFILIRFKQELFSAIAEKGIVLRNFTDKARLERCIRVSIGNPQEMATTLEAIRAFCQATCGEICL</sequence>
<keyword evidence="7 11" id="KW-0808">Transferase</keyword>
<evidence type="ECO:0000256" key="11">
    <source>
        <dbReference type="HAMAP-Rule" id="MF_01023"/>
    </source>
</evidence>
<keyword evidence="6 11" id="KW-0028">Amino-acid biosynthesis</keyword>
<evidence type="ECO:0000256" key="7">
    <source>
        <dbReference type="ARBA" id="ARBA00022679"/>
    </source>
</evidence>
<evidence type="ECO:0000256" key="8">
    <source>
        <dbReference type="ARBA" id="ARBA00022898"/>
    </source>
</evidence>
<dbReference type="RefSeq" id="WP_408622144.1">
    <property type="nucleotide sequence ID" value="NZ_JBEQCT010000001.1"/>
</dbReference>
<evidence type="ECO:0000256" key="2">
    <source>
        <dbReference type="ARBA" id="ARBA00005011"/>
    </source>
</evidence>
<dbReference type="CDD" id="cd00609">
    <property type="entry name" value="AAT_like"/>
    <property type="match status" value="1"/>
</dbReference>
<dbReference type="InterPro" id="IPR015421">
    <property type="entry name" value="PyrdxlP-dep_Trfase_major"/>
</dbReference>
<feature type="coiled-coil region" evidence="12">
    <location>
        <begin position="249"/>
        <end position="276"/>
    </location>
</feature>
<reference evidence="14 15" key="1">
    <citation type="journal article" date="2013" name="Int. J. Syst. Evol. Microbiol.">
        <title>Celerinatantimonas yamalensis sp. nov., a cold-adapted diazotrophic bacterium from a cold permafrost brine.</title>
        <authorList>
            <person name="Shcherbakova V."/>
            <person name="Chuvilskaya N."/>
            <person name="Rivkina E."/>
            <person name="Demidov N."/>
            <person name="Uchaeva V."/>
            <person name="Suetin S."/>
            <person name="Suzina N."/>
            <person name="Gilichinsky D."/>
        </authorList>
    </citation>
    <scope>NUCLEOTIDE SEQUENCE [LARGE SCALE GENOMIC DNA]</scope>
    <source>
        <strain evidence="14 15">C7</strain>
    </source>
</reference>
<dbReference type="PROSITE" id="PS00599">
    <property type="entry name" value="AA_TRANSFER_CLASS_2"/>
    <property type="match status" value="1"/>
</dbReference>
<comment type="catalytic activity">
    <reaction evidence="10 11">
        <text>L-histidinol phosphate + 2-oxoglutarate = 3-(imidazol-4-yl)-2-oxopropyl phosphate + L-glutamate</text>
        <dbReference type="Rhea" id="RHEA:23744"/>
        <dbReference type="ChEBI" id="CHEBI:16810"/>
        <dbReference type="ChEBI" id="CHEBI:29985"/>
        <dbReference type="ChEBI" id="CHEBI:57766"/>
        <dbReference type="ChEBI" id="CHEBI:57980"/>
        <dbReference type="EC" id="2.6.1.9"/>
    </reaction>
</comment>
<feature type="modified residue" description="N6-(pyridoxal phosphate)lysine" evidence="11">
    <location>
        <position position="209"/>
    </location>
</feature>
<comment type="caution">
    <text evidence="14">The sequence shown here is derived from an EMBL/GenBank/DDBJ whole genome shotgun (WGS) entry which is preliminary data.</text>
</comment>
<dbReference type="Proteomes" id="UP001629953">
    <property type="component" value="Unassembled WGS sequence"/>
</dbReference>
<dbReference type="EC" id="2.6.1.9" evidence="11"/>
<comment type="similarity">
    <text evidence="3 11">Belongs to the class-II pyridoxal-phosphate-dependent aminotransferase family. Histidinol-phosphate aminotransferase subfamily.</text>
</comment>
<comment type="cofactor">
    <cofactor evidence="1 11">
        <name>pyridoxal 5'-phosphate</name>
        <dbReference type="ChEBI" id="CHEBI:597326"/>
    </cofactor>
</comment>
<dbReference type="InterPro" id="IPR015424">
    <property type="entry name" value="PyrdxlP-dep_Trfase"/>
</dbReference>
<evidence type="ECO:0000256" key="1">
    <source>
        <dbReference type="ARBA" id="ARBA00001933"/>
    </source>
</evidence>
<evidence type="ECO:0000259" key="13">
    <source>
        <dbReference type="Pfam" id="PF00155"/>
    </source>
</evidence>
<evidence type="ECO:0000313" key="15">
    <source>
        <dbReference type="Proteomes" id="UP001629953"/>
    </source>
</evidence>
<evidence type="ECO:0000256" key="3">
    <source>
        <dbReference type="ARBA" id="ARBA00007970"/>
    </source>
</evidence>
<proteinExistence type="inferred from homology"/>
<keyword evidence="12" id="KW-0175">Coiled coil</keyword>
<dbReference type="InterPro" id="IPR005861">
    <property type="entry name" value="HisP_aminotrans"/>
</dbReference>
<keyword evidence="15" id="KW-1185">Reference proteome</keyword>
<keyword evidence="8 11" id="KW-0663">Pyridoxal phosphate</keyword>
<keyword evidence="5 11" id="KW-0032">Aminotransferase</keyword>
<name>A0ABW9G2W8_9GAMM</name>
<dbReference type="EMBL" id="JBEQCT010000001">
    <property type="protein sequence ID" value="MFM2484001.1"/>
    <property type="molecule type" value="Genomic_DNA"/>
</dbReference>
<comment type="subunit">
    <text evidence="4 11">Homodimer.</text>
</comment>
<evidence type="ECO:0000256" key="12">
    <source>
        <dbReference type="SAM" id="Coils"/>
    </source>
</evidence>
<dbReference type="Gene3D" id="3.90.1150.10">
    <property type="entry name" value="Aspartate Aminotransferase, domain 1"/>
    <property type="match status" value="1"/>
</dbReference>